<dbReference type="GO" id="GO:0051480">
    <property type="term" value="P:regulation of cytosolic calcium ion concentration"/>
    <property type="evidence" value="ECO:0007669"/>
    <property type="project" value="TreeGrafter"/>
</dbReference>
<dbReference type="GO" id="GO:0015279">
    <property type="term" value="F:store-operated calcium channel activity"/>
    <property type="evidence" value="ECO:0007669"/>
    <property type="project" value="TreeGrafter"/>
</dbReference>
<keyword evidence="8 10" id="KW-0472">Membrane</keyword>
<dbReference type="InterPro" id="IPR002110">
    <property type="entry name" value="Ankyrin_rpt"/>
</dbReference>
<keyword evidence="5 10" id="KW-1133">Transmembrane helix</keyword>
<proteinExistence type="predicted"/>
<dbReference type="InterPro" id="IPR036770">
    <property type="entry name" value="Ankyrin_rpt-contain_sf"/>
</dbReference>
<dbReference type="SMART" id="SM01420">
    <property type="entry name" value="TRP_2"/>
    <property type="match status" value="1"/>
</dbReference>
<feature type="domain" description="Transient receptor ion channel" evidence="11">
    <location>
        <begin position="194"/>
        <end position="256"/>
    </location>
</feature>
<dbReference type="PANTHER" id="PTHR10117">
    <property type="entry name" value="TRANSIENT RECEPTOR POTENTIAL CHANNEL"/>
    <property type="match status" value="1"/>
</dbReference>
<dbReference type="InterPro" id="IPR002153">
    <property type="entry name" value="TRPC_channel"/>
</dbReference>
<dbReference type="NCBIfam" id="TIGR00870">
    <property type="entry name" value="trp"/>
    <property type="match status" value="1"/>
</dbReference>
<dbReference type="GO" id="GO:0007338">
    <property type="term" value="P:single fertilization"/>
    <property type="evidence" value="ECO:0007669"/>
    <property type="project" value="TreeGrafter"/>
</dbReference>
<keyword evidence="6" id="KW-0040">ANK repeat</keyword>
<keyword evidence="2" id="KW-0813">Transport</keyword>
<feature type="transmembrane region" description="Helical" evidence="10">
    <location>
        <begin position="656"/>
        <end position="676"/>
    </location>
</feature>
<evidence type="ECO:0000256" key="3">
    <source>
        <dbReference type="ARBA" id="ARBA00022692"/>
    </source>
</evidence>
<dbReference type="GO" id="GO:0070679">
    <property type="term" value="F:inositol 1,4,5 trisphosphate binding"/>
    <property type="evidence" value="ECO:0007669"/>
    <property type="project" value="TreeGrafter"/>
</dbReference>
<dbReference type="WBParaSite" id="SMUV_0000670601-mRNA-1">
    <property type="protein sequence ID" value="SMUV_0000670601-mRNA-1"/>
    <property type="gene ID" value="SMUV_0000670601"/>
</dbReference>
<evidence type="ECO:0000256" key="5">
    <source>
        <dbReference type="ARBA" id="ARBA00022989"/>
    </source>
</evidence>
<dbReference type="GO" id="GO:0005886">
    <property type="term" value="C:plasma membrane"/>
    <property type="evidence" value="ECO:0007669"/>
    <property type="project" value="TreeGrafter"/>
</dbReference>
<dbReference type="STRING" id="451379.A0A0N5APW5"/>
<dbReference type="Gene3D" id="1.10.287.70">
    <property type="match status" value="1"/>
</dbReference>
<evidence type="ECO:0000313" key="13">
    <source>
        <dbReference type="WBParaSite" id="SMUV_0000670601-mRNA-1"/>
    </source>
</evidence>
<dbReference type="PANTHER" id="PTHR10117:SF80">
    <property type="entry name" value="TRANSIENT-RECEPTOR-POTENTIAL-LIKE PROTEIN"/>
    <property type="match status" value="1"/>
</dbReference>
<feature type="transmembrane region" description="Helical" evidence="10">
    <location>
        <begin position="348"/>
        <end position="371"/>
    </location>
</feature>
<protein>
    <submittedName>
        <fullName evidence="13">ANK_REP_REGION domain-containing protein</fullName>
    </submittedName>
</protein>
<name>A0A0N5APW5_9BILA</name>
<evidence type="ECO:0000256" key="2">
    <source>
        <dbReference type="ARBA" id="ARBA00022448"/>
    </source>
</evidence>
<keyword evidence="12" id="KW-1185">Reference proteome</keyword>
<dbReference type="InterPro" id="IPR005821">
    <property type="entry name" value="Ion_trans_dom"/>
</dbReference>
<dbReference type="InterPro" id="IPR013555">
    <property type="entry name" value="TRP_dom"/>
</dbReference>
<feature type="transmembrane region" description="Helical" evidence="10">
    <location>
        <begin position="574"/>
        <end position="597"/>
    </location>
</feature>
<dbReference type="GO" id="GO:0034703">
    <property type="term" value="C:cation channel complex"/>
    <property type="evidence" value="ECO:0007669"/>
    <property type="project" value="TreeGrafter"/>
</dbReference>
<evidence type="ECO:0000256" key="9">
    <source>
        <dbReference type="ARBA" id="ARBA00023303"/>
    </source>
</evidence>
<sequence length="907" mass="105270">MFSLSVAESRRDRSESARSRCRHYQTMVALSPAVKIRTQDMLNPQERKFLEAAEMGDKPTLESCLEKKNTLPLNINAVDSMGRTAIEIAVDNENNEIVELLLQQPDIRIGNALLCAIREGVYKTVEMLVNHSSITKTMLGEGWADYIESCETTSAEYSSDISPVILAAHLNQFEILQMLLSKDATIEKPHKHSCQCSVCDRERLDDSLHHSLKRINTYKALASPAWMSLTSPDPIFSAFKLSWELKKLSKIEHEFMDRYMQLSEQCTQYACDLLEQCRNTEEVIGILNKDQSSSSQSEDVWSSKLSLCRLKLAIKYGQKKFVAHPHCQQLLTSIWYEGFPGWKRRGSMWNNVICLLLIVLWPVLAICYILVPKSRIGRIVRSPFMKFLYYAISFGCFLALLTLATFESYRYEKGELRGGGENRASDRGPQPTVIETLVMVWVFVLLTPFQQRKKRCNLFFVGMLWSEVKQLWEEGFKRYIRQWWNWLDFIMMCLYLSTISVRASAYYIYSYTDDINIKRYATRTIWNPYEPVLVAEALFAVGNIFSFARINYLFQTNPYLGPLQISLGSMLVDVAKFCFIFVLIISSFSIGLAQLYWYYPPYKKTTSNNCPQEQNTFSSIASSYITLLWSLFSITKVEDTDVDEDHSLTESVGSGMFLTYHMTAIIVLLNMLIAMMSHSFQQINDAADLEWKFHRTKLWMAYFDEGSSLPPPFNLIITPKSFYYFILFILNTIRWFFGKYNYKHSMKRGTIRRPGYNRKTKELSYVDGPDYEPQSLTYADIIRRLVARFIHQTKKGIKTDAVTEDDLLEIKQEIRSLRYELRDDRRKDTVRSSSHIDAVKRAIIRRMSSSVFSAPRKLSRKKESVPECDENYDSYDSETDSRYTTVNLHKRTTISSLNYSFYKLILQ</sequence>
<evidence type="ECO:0000259" key="11">
    <source>
        <dbReference type="SMART" id="SM01420"/>
    </source>
</evidence>
<dbReference type="Pfam" id="PF08344">
    <property type="entry name" value="TRP_2"/>
    <property type="match status" value="1"/>
</dbReference>
<feature type="transmembrane region" description="Helical" evidence="10">
    <location>
        <begin position="721"/>
        <end position="737"/>
    </location>
</feature>
<dbReference type="Pfam" id="PF00520">
    <property type="entry name" value="Ion_trans"/>
    <property type="match status" value="1"/>
</dbReference>
<evidence type="ECO:0000256" key="1">
    <source>
        <dbReference type="ARBA" id="ARBA00004141"/>
    </source>
</evidence>
<dbReference type="SMART" id="SM00248">
    <property type="entry name" value="ANK"/>
    <property type="match status" value="3"/>
</dbReference>
<comment type="subcellular location">
    <subcellularLocation>
        <location evidence="1">Membrane</location>
        <topology evidence="1">Multi-pass membrane protein</topology>
    </subcellularLocation>
</comment>
<dbReference type="FunFam" id="1.25.40.20:FF:000604">
    <property type="entry name" value="CBN-TRP-1 protein"/>
    <property type="match status" value="1"/>
</dbReference>
<feature type="transmembrane region" description="Helical" evidence="10">
    <location>
        <begin position="387"/>
        <end position="406"/>
    </location>
</feature>
<evidence type="ECO:0000256" key="4">
    <source>
        <dbReference type="ARBA" id="ARBA00022737"/>
    </source>
</evidence>
<dbReference type="Gene3D" id="1.25.40.20">
    <property type="entry name" value="Ankyrin repeat-containing domain"/>
    <property type="match status" value="1"/>
</dbReference>
<reference evidence="13" key="1">
    <citation type="submission" date="2017-02" db="UniProtKB">
        <authorList>
            <consortium name="WormBaseParasite"/>
        </authorList>
    </citation>
    <scope>IDENTIFICATION</scope>
</reference>
<evidence type="ECO:0000256" key="7">
    <source>
        <dbReference type="ARBA" id="ARBA00023065"/>
    </source>
</evidence>
<feature type="transmembrane region" description="Helical" evidence="10">
    <location>
        <begin position="529"/>
        <end position="554"/>
    </location>
</feature>
<evidence type="ECO:0000256" key="10">
    <source>
        <dbReference type="SAM" id="Phobius"/>
    </source>
</evidence>
<keyword evidence="3 10" id="KW-0812">Transmembrane</keyword>
<keyword evidence="4" id="KW-0677">Repeat</keyword>
<keyword evidence="7" id="KW-0406">Ion transport</keyword>
<evidence type="ECO:0000313" key="12">
    <source>
        <dbReference type="Proteomes" id="UP000046393"/>
    </source>
</evidence>
<feature type="transmembrane region" description="Helical" evidence="10">
    <location>
        <begin position="486"/>
        <end position="509"/>
    </location>
</feature>
<dbReference type="SUPFAM" id="SSF48403">
    <property type="entry name" value="Ankyrin repeat"/>
    <property type="match status" value="1"/>
</dbReference>
<accession>A0A0N5APW5</accession>
<evidence type="ECO:0000256" key="6">
    <source>
        <dbReference type="ARBA" id="ARBA00023043"/>
    </source>
</evidence>
<evidence type="ECO:0000256" key="8">
    <source>
        <dbReference type="ARBA" id="ARBA00023136"/>
    </source>
</evidence>
<dbReference type="FunFam" id="1.10.287.70:FF:000266">
    <property type="entry name" value="Transient receptor potential cation channel subfamily c member 1"/>
    <property type="match status" value="1"/>
</dbReference>
<keyword evidence="9" id="KW-0407">Ion channel</keyword>
<dbReference type="Proteomes" id="UP000046393">
    <property type="component" value="Unplaced"/>
</dbReference>
<dbReference type="PRINTS" id="PR01097">
    <property type="entry name" value="TRNSRECEPTRP"/>
</dbReference>
<dbReference type="Pfam" id="PF12796">
    <property type="entry name" value="Ank_2"/>
    <property type="match status" value="1"/>
</dbReference>
<dbReference type="AlphaFoldDB" id="A0A0N5APW5"/>
<organism evidence="12 13">
    <name type="scientific">Syphacia muris</name>
    <dbReference type="NCBI Taxonomy" id="451379"/>
    <lineage>
        <taxon>Eukaryota</taxon>
        <taxon>Metazoa</taxon>
        <taxon>Ecdysozoa</taxon>
        <taxon>Nematoda</taxon>
        <taxon>Chromadorea</taxon>
        <taxon>Rhabditida</taxon>
        <taxon>Spirurina</taxon>
        <taxon>Oxyuridomorpha</taxon>
        <taxon>Oxyuroidea</taxon>
        <taxon>Oxyuridae</taxon>
        <taxon>Syphacia</taxon>
    </lineage>
</organism>